<dbReference type="PANTHER" id="PTHR34035:SF1">
    <property type="entry name" value="TESTIS-EXPRESSED PROTEIN 47"/>
    <property type="match status" value="1"/>
</dbReference>
<dbReference type="GO" id="GO:0071949">
    <property type="term" value="F:FAD binding"/>
    <property type="evidence" value="ECO:0007669"/>
    <property type="project" value="InterPro"/>
</dbReference>
<evidence type="ECO:0000313" key="2">
    <source>
        <dbReference type="Proteomes" id="UP001152795"/>
    </source>
</evidence>
<sequence length="242" mass="27649">MEAENAEDSFGDSANPYQTTRLSLFDINMEKARAMNKKHLIHRVIFVAKISSSVSERREIGGYYERLFKQLHSQIQGETFTGLLLIYPSHIVHIVETSTNILQEVIKSLKSVESTRSGLVHQVKILVYAHDIPSRVFTQWSFRVLNIPTSRMESYDTTQSSETVVSEAIVLLLKLGQYLAKIPKVNLKVAMDQLHEKVPDLLLPQDMIEYFCECNDLCSPKEYLEHYGKPFEIVLDSGKKLA</sequence>
<dbReference type="Pfam" id="PF24787">
    <property type="entry name" value="TEX47"/>
    <property type="match status" value="1"/>
</dbReference>
<evidence type="ECO:0000313" key="1">
    <source>
        <dbReference type="EMBL" id="CAB4025684.1"/>
    </source>
</evidence>
<dbReference type="AlphaFoldDB" id="A0A7D9L842"/>
<accession>A0A7D9L842</accession>
<comment type="caution">
    <text evidence="1">The sequence shown here is derived from an EMBL/GenBank/DDBJ whole genome shotgun (WGS) entry which is preliminary data.</text>
</comment>
<gene>
    <name evidence="1" type="ORF">PACLA_8A063522</name>
</gene>
<dbReference type="SMART" id="SM01034">
    <property type="entry name" value="BLUF"/>
    <property type="match status" value="1"/>
</dbReference>
<protein>
    <submittedName>
        <fullName evidence="1">Testis-expressed protein 47-like</fullName>
    </submittedName>
</protein>
<keyword evidence="2" id="KW-1185">Reference proteome</keyword>
<dbReference type="Proteomes" id="UP001152795">
    <property type="component" value="Unassembled WGS sequence"/>
</dbReference>
<proteinExistence type="predicted"/>
<dbReference type="GO" id="GO:0009882">
    <property type="term" value="F:blue light photoreceptor activity"/>
    <property type="evidence" value="ECO:0007669"/>
    <property type="project" value="InterPro"/>
</dbReference>
<dbReference type="PANTHER" id="PTHR34035">
    <property type="entry name" value="TESTIS-EXPRESSED PROTEIN 47"/>
    <property type="match status" value="1"/>
</dbReference>
<organism evidence="1 2">
    <name type="scientific">Paramuricea clavata</name>
    <name type="common">Red gorgonian</name>
    <name type="synonym">Violescent sea-whip</name>
    <dbReference type="NCBI Taxonomy" id="317549"/>
    <lineage>
        <taxon>Eukaryota</taxon>
        <taxon>Metazoa</taxon>
        <taxon>Cnidaria</taxon>
        <taxon>Anthozoa</taxon>
        <taxon>Octocorallia</taxon>
        <taxon>Malacalcyonacea</taxon>
        <taxon>Plexauridae</taxon>
        <taxon>Paramuricea</taxon>
    </lineage>
</organism>
<dbReference type="InterPro" id="IPR055308">
    <property type="entry name" value="TEX47-like"/>
</dbReference>
<dbReference type="InterPro" id="IPR007024">
    <property type="entry name" value="BLUF_domain"/>
</dbReference>
<name>A0A7D9L842_PARCT</name>
<dbReference type="EMBL" id="CACRXK020013755">
    <property type="protein sequence ID" value="CAB4025684.1"/>
    <property type="molecule type" value="Genomic_DNA"/>
</dbReference>
<dbReference type="OrthoDB" id="548795at2759"/>
<reference evidence="1" key="1">
    <citation type="submission" date="2020-04" db="EMBL/GenBank/DDBJ databases">
        <authorList>
            <person name="Alioto T."/>
            <person name="Alioto T."/>
            <person name="Gomez Garrido J."/>
        </authorList>
    </citation>
    <scope>NUCLEOTIDE SEQUENCE</scope>
    <source>
        <strain evidence="1">A484AB</strain>
    </source>
</reference>